<dbReference type="SUPFAM" id="SSF103511">
    <property type="entry name" value="Chlorophyll a-b binding protein"/>
    <property type="match status" value="1"/>
</dbReference>
<protein>
    <submittedName>
        <fullName evidence="8">Uncharacterized protein</fullName>
    </submittedName>
</protein>
<dbReference type="Pfam" id="PF00504">
    <property type="entry name" value="Chloroa_b-bind"/>
    <property type="match status" value="1"/>
</dbReference>
<proteinExistence type="inferred from homology"/>
<evidence type="ECO:0000256" key="6">
    <source>
        <dbReference type="ARBA" id="ARBA00022640"/>
    </source>
</evidence>
<evidence type="ECO:0000256" key="7">
    <source>
        <dbReference type="SAM" id="SignalP"/>
    </source>
</evidence>
<evidence type="ECO:0000256" key="5">
    <source>
        <dbReference type="ARBA" id="ARBA00022531"/>
    </source>
</evidence>
<comment type="similarity">
    <text evidence="3">Belongs to the fucoxanthin chlorophyll protein family.</text>
</comment>
<feature type="chain" id="PRO_5046693687" evidence="7">
    <location>
        <begin position="16"/>
        <end position="261"/>
    </location>
</feature>
<dbReference type="Proteomes" id="UP001165060">
    <property type="component" value="Unassembled WGS sequence"/>
</dbReference>
<accession>A0ABQ6MBK8</accession>
<reference evidence="8 9" key="1">
    <citation type="journal article" date="2023" name="Commun. Biol.">
        <title>Genome analysis of Parmales, the sister group of diatoms, reveals the evolutionary specialization of diatoms from phago-mixotrophs to photoautotrophs.</title>
        <authorList>
            <person name="Ban H."/>
            <person name="Sato S."/>
            <person name="Yoshikawa S."/>
            <person name="Yamada K."/>
            <person name="Nakamura Y."/>
            <person name="Ichinomiya M."/>
            <person name="Sato N."/>
            <person name="Blanc-Mathieu R."/>
            <person name="Endo H."/>
            <person name="Kuwata A."/>
            <person name="Ogata H."/>
        </authorList>
    </citation>
    <scope>NUCLEOTIDE SEQUENCE [LARGE SCALE GENOMIC DNA]</scope>
</reference>
<keyword evidence="6" id="KW-0934">Plastid</keyword>
<evidence type="ECO:0000313" key="9">
    <source>
        <dbReference type="Proteomes" id="UP001165060"/>
    </source>
</evidence>
<keyword evidence="9" id="KW-1185">Reference proteome</keyword>
<evidence type="ECO:0000256" key="2">
    <source>
        <dbReference type="ARBA" id="ARBA00004229"/>
    </source>
</evidence>
<organism evidence="8 9">
    <name type="scientific">Tetraparma gracilis</name>
    <dbReference type="NCBI Taxonomy" id="2962635"/>
    <lineage>
        <taxon>Eukaryota</taxon>
        <taxon>Sar</taxon>
        <taxon>Stramenopiles</taxon>
        <taxon>Ochrophyta</taxon>
        <taxon>Bolidophyceae</taxon>
        <taxon>Parmales</taxon>
        <taxon>Triparmaceae</taxon>
        <taxon>Tetraparma</taxon>
    </lineage>
</organism>
<keyword evidence="4" id="KW-0150">Chloroplast</keyword>
<evidence type="ECO:0000256" key="3">
    <source>
        <dbReference type="ARBA" id="ARBA00005933"/>
    </source>
</evidence>
<dbReference type="InterPro" id="IPR001344">
    <property type="entry name" value="Chloro_AB-bd_pln"/>
</dbReference>
<feature type="signal peptide" evidence="7">
    <location>
        <begin position="1"/>
        <end position="15"/>
    </location>
</feature>
<evidence type="ECO:0000256" key="4">
    <source>
        <dbReference type="ARBA" id="ARBA00022528"/>
    </source>
</evidence>
<comment type="function">
    <text evidence="1">The light-harvesting complex (LHC) functions as a light receptor, it captures and delivers excitation energy to photosystems with which it is closely associated. Energy is transferred from the carotenoid and chlorophyll C (or B) to chlorophyll A and the photosynthetic reaction centers where it is used to synthesize ATP and reducing power.</text>
</comment>
<comment type="subcellular location">
    <subcellularLocation>
        <location evidence="2">Plastid</location>
        <location evidence="2">Chloroplast</location>
    </subcellularLocation>
</comment>
<keyword evidence="5" id="KW-0602">Photosynthesis</keyword>
<evidence type="ECO:0000313" key="8">
    <source>
        <dbReference type="EMBL" id="GMI23293.1"/>
    </source>
</evidence>
<dbReference type="InterPro" id="IPR022796">
    <property type="entry name" value="Chloroa_b-bind"/>
</dbReference>
<evidence type="ECO:0000256" key="1">
    <source>
        <dbReference type="ARBA" id="ARBA00004022"/>
    </source>
</evidence>
<dbReference type="Gene3D" id="1.10.3460.10">
    <property type="entry name" value="Chlorophyll a/b binding protein domain"/>
    <property type="match status" value="1"/>
</dbReference>
<comment type="caution">
    <text evidence="8">The sequence shown here is derived from an EMBL/GenBank/DDBJ whole genome shotgun (WGS) entry which is preliminary data.</text>
</comment>
<dbReference type="EMBL" id="BRYB01002648">
    <property type="protein sequence ID" value="GMI23293.1"/>
    <property type="molecule type" value="Genomic_DNA"/>
</dbReference>
<gene>
    <name evidence="8" type="ORF">TeGR_g6364</name>
</gene>
<name>A0ABQ6MBK8_9STRA</name>
<dbReference type="PANTHER" id="PTHR21649">
    <property type="entry name" value="CHLOROPHYLL A/B BINDING PROTEIN"/>
    <property type="match status" value="1"/>
</dbReference>
<sequence>MQLLTLLTLLPAASAFLAPAHPPLSSGIRSAPIDEPPVIPADSTTDSATAAQLGKLPEMSASLPFLSRPPMLDGSMAGDVGFDPLNFSSASKEDLYKYREAEIKHARLAMLAAAGWPVSELFDKGIASFTGLQPLVDATDRAPSLLNGGLGKVSPLYWGFCLGLSAAIDLYGIQRKNTAKDYLPGDLGFDPLGLYPANPEDRFQMQLKEIKNGRLAMIAVVGFAIQEFVTKQGVIDETPFFFRPFGSYADILTNSGYLSGN</sequence>
<keyword evidence="7" id="KW-0732">Signal</keyword>